<reference evidence="1" key="3">
    <citation type="journal article" date="2017" name="Nature">
        <title>Genome sequence of the progenitor of the wheat D genome Aegilops tauschii.</title>
        <authorList>
            <person name="Luo M.C."/>
            <person name="Gu Y.Q."/>
            <person name="Puiu D."/>
            <person name="Wang H."/>
            <person name="Twardziok S.O."/>
            <person name="Deal K.R."/>
            <person name="Huo N."/>
            <person name="Zhu T."/>
            <person name="Wang L."/>
            <person name="Wang Y."/>
            <person name="McGuire P.E."/>
            <person name="Liu S."/>
            <person name="Long H."/>
            <person name="Ramasamy R.K."/>
            <person name="Rodriguez J.C."/>
            <person name="Van S.L."/>
            <person name="Yuan L."/>
            <person name="Wang Z."/>
            <person name="Xia Z."/>
            <person name="Xiao L."/>
            <person name="Anderson O.D."/>
            <person name="Ouyang S."/>
            <person name="Liang Y."/>
            <person name="Zimin A.V."/>
            <person name="Pertea G."/>
            <person name="Qi P."/>
            <person name="Bennetzen J.L."/>
            <person name="Dai X."/>
            <person name="Dawson M.W."/>
            <person name="Muller H.G."/>
            <person name="Kugler K."/>
            <person name="Rivarola-Duarte L."/>
            <person name="Spannagl M."/>
            <person name="Mayer K.F.X."/>
            <person name="Lu F.H."/>
            <person name="Bevan M.W."/>
            <person name="Leroy P."/>
            <person name="Li P."/>
            <person name="You F.M."/>
            <person name="Sun Q."/>
            <person name="Liu Z."/>
            <person name="Lyons E."/>
            <person name="Wicker T."/>
            <person name="Salzberg S.L."/>
            <person name="Devos K.M."/>
            <person name="Dvorak J."/>
        </authorList>
    </citation>
    <scope>NUCLEOTIDE SEQUENCE [LARGE SCALE GENOMIC DNA]</scope>
    <source>
        <strain evidence="1">cv. AL8/78</strain>
    </source>
</reference>
<keyword evidence="2" id="KW-1185">Reference proteome</keyword>
<evidence type="ECO:0000313" key="2">
    <source>
        <dbReference type="Proteomes" id="UP000015105"/>
    </source>
</evidence>
<evidence type="ECO:0000313" key="1">
    <source>
        <dbReference type="EnsemblPlants" id="AET4Gv20236400.6"/>
    </source>
</evidence>
<dbReference type="AlphaFoldDB" id="A0A453HM74"/>
<proteinExistence type="predicted"/>
<sequence length="141" mass="15451">RATAMITAMYQALPRRGYPLLVLRLRGHRGLSSLAGGGERWRGQPQQQEESKEVKVSVWWDFQKCQLPPGANPCRVAPRVTAALRAAGIRGPVEITAFGDVFVLPRPVQEVLAATGVAFSHVPTSCVLHLRQPPFPYSPTV</sequence>
<dbReference type="CDD" id="cd10910">
    <property type="entry name" value="PIN_limkain_b1_N_like"/>
    <property type="match status" value="1"/>
</dbReference>
<dbReference type="EnsemblPlants" id="AET4Gv20236400.6">
    <property type="protein sequence ID" value="AET4Gv20236400.6"/>
    <property type="gene ID" value="AET4Gv20236400"/>
</dbReference>
<organism evidence="1 2">
    <name type="scientific">Aegilops tauschii subsp. strangulata</name>
    <name type="common">Goatgrass</name>
    <dbReference type="NCBI Taxonomy" id="200361"/>
    <lineage>
        <taxon>Eukaryota</taxon>
        <taxon>Viridiplantae</taxon>
        <taxon>Streptophyta</taxon>
        <taxon>Embryophyta</taxon>
        <taxon>Tracheophyta</taxon>
        <taxon>Spermatophyta</taxon>
        <taxon>Magnoliopsida</taxon>
        <taxon>Liliopsida</taxon>
        <taxon>Poales</taxon>
        <taxon>Poaceae</taxon>
        <taxon>BOP clade</taxon>
        <taxon>Pooideae</taxon>
        <taxon>Triticodae</taxon>
        <taxon>Triticeae</taxon>
        <taxon>Triticinae</taxon>
        <taxon>Aegilops</taxon>
    </lineage>
</organism>
<dbReference type="PANTHER" id="PTHR14379:SF91">
    <property type="entry name" value="EXPRESSED PROTEIN"/>
    <property type="match status" value="1"/>
</dbReference>
<dbReference type="PANTHER" id="PTHR14379">
    <property type="entry name" value="LIMKAIN B LKAP"/>
    <property type="match status" value="1"/>
</dbReference>
<reference evidence="2" key="2">
    <citation type="journal article" date="2017" name="Nat. Plants">
        <title>The Aegilops tauschii genome reveals multiple impacts of transposons.</title>
        <authorList>
            <person name="Zhao G."/>
            <person name="Zou C."/>
            <person name="Li K."/>
            <person name="Wang K."/>
            <person name="Li T."/>
            <person name="Gao L."/>
            <person name="Zhang X."/>
            <person name="Wang H."/>
            <person name="Yang Z."/>
            <person name="Liu X."/>
            <person name="Jiang W."/>
            <person name="Mao L."/>
            <person name="Kong X."/>
            <person name="Jiao Y."/>
            <person name="Jia J."/>
        </authorList>
    </citation>
    <scope>NUCLEOTIDE SEQUENCE [LARGE SCALE GENOMIC DNA]</scope>
    <source>
        <strain evidence="2">cv. AL8/78</strain>
    </source>
</reference>
<protein>
    <recommendedName>
        <fullName evidence="3">NYN domain-containing protein</fullName>
    </recommendedName>
</protein>
<reference evidence="1" key="5">
    <citation type="journal article" date="2021" name="G3 (Bethesda)">
        <title>Aegilops tauschii genome assembly Aet v5.0 features greater sequence contiguity and improved annotation.</title>
        <authorList>
            <person name="Wang L."/>
            <person name="Zhu T."/>
            <person name="Rodriguez J.C."/>
            <person name="Deal K.R."/>
            <person name="Dubcovsky J."/>
            <person name="McGuire P.E."/>
            <person name="Lux T."/>
            <person name="Spannagl M."/>
            <person name="Mayer K.F.X."/>
            <person name="Baldrich P."/>
            <person name="Meyers B.C."/>
            <person name="Huo N."/>
            <person name="Gu Y.Q."/>
            <person name="Zhou H."/>
            <person name="Devos K.M."/>
            <person name="Bennetzen J.L."/>
            <person name="Unver T."/>
            <person name="Budak H."/>
            <person name="Gulick P.J."/>
            <person name="Galiba G."/>
            <person name="Kalapos B."/>
            <person name="Nelson D.R."/>
            <person name="Li P."/>
            <person name="You F.M."/>
            <person name="Luo M.C."/>
            <person name="Dvorak J."/>
        </authorList>
    </citation>
    <scope>NUCLEOTIDE SEQUENCE [LARGE SCALE GENOMIC DNA]</scope>
    <source>
        <strain evidence="1">cv. AL8/78</strain>
    </source>
</reference>
<dbReference type="Gramene" id="AET4Gv20236400.6">
    <property type="protein sequence ID" value="AET4Gv20236400.6"/>
    <property type="gene ID" value="AET4Gv20236400"/>
</dbReference>
<dbReference type="GO" id="GO:0005777">
    <property type="term" value="C:peroxisome"/>
    <property type="evidence" value="ECO:0007669"/>
    <property type="project" value="InterPro"/>
</dbReference>
<accession>A0A453HM74</accession>
<reference evidence="2" key="1">
    <citation type="journal article" date="2014" name="Science">
        <title>Ancient hybridizations among the ancestral genomes of bread wheat.</title>
        <authorList>
            <consortium name="International Wheat Genome Sequencing Consortium,"/>
            <person name="Marcussen T."/>
            <person name="Sandve S.R."/>
            <person name="Heier L."/>
            <person name="Spannagl M."/>
            <person name="Pfeifer M."/>
            <person name="Jakobsen K.S."/>
            <person name="Wulff B.B."/>
            <person name="Steuernagel B."/>
            <person name="Mayer K.F."/>
            <person name="Olsen O.A."/>
        </authorList>
    </citation>
    <scope>NUCLEOTIDE SEQUENCE [LARGE SCALE GENOMIC DNA]</scope>
    <source>
        <strain evidence="2">cv. AL8/78</strain>
    </source>
</reference>
<evidence type="ECO:0008006" key="3">
    <source>
        <dbReference type="Google" id="ProtNLM"/>
    </source>
</evidence>
<dbReference type="Proteomes" id="UP000015105">
    <property type="component" value="Chromosome 4D"/>
</dbReference>
<reference evidence="1" key="4">
    <citation type="submission" date="2019-03" db="UniProtKB">
        <authorList>
            <consortium name="EnsemblPlants"/>
        </authorList>
    </citation>
    <scope>IDENTIFICATION</scope>
</reference>
<dbReference type="GO" id="GO:0010468">
    <property type="term" value="P:regulation of gene expression"/>
    <property type="evidence" value="ECO:0007669"/>
    <property type="project" value="InterPro"/>
</dbReference>
<dbReference type="InterPro" id="IPR024768">
    <property type="entry name" value="Marf1"/>
</dbReference>
<name>A0A453HM74_AEGTS</name>